<evidence type="ECO:0008006" key="3">
    <source>
        <dbReference type="Google" id="ProtNLM"/>
    </source>
</evidence>
<sequence length="182" mass="19706">MRLAGRSLLLAGVHLALLLSLGGKLLVDRATRPRGWFRAAPVDPMLPVRGRYVALALEVPLRGAAPASALTPPRPGLFGSRSFPVRLEADGGIHAVAAPADSRGPDLHWATLPDAALALPEDRRYVRISEGMAFFFPATARDPSLRPAGEELWVEATLPRRGPLRPIRLGVKKDGELRPWKP</sequence>
<dbReference type="KEGG" id="msea:METESE_13860"/>
<dbReference type="Proteomes" id="UP001228113">
    <property type="component" value="Chromosome"/>
</dbReference>
<reference evidence="1" key="1">
    <citation type="journal article" date="2023" name="Int. J. Syst. Evol. Microbiol.">
        <title>Mesoterricola silvestris gen. nov., sp. nov., Mesoterricola sediminis sp. nov., Geothrix oryzae sp. nov., Geothrix edaphica sp. nov., Geothrix rubra sp. nov., and Geothrix limicola sp. nov., six novel members of Acidobacteriota isolated from soils.</title>
        <authorList>
            <person name="Itoh H."/>
            <person name="Sugisawa Y."/>
            <person name="Mise K."/>
            <person name="Xu Z."/>
            <person name="Kuniyasu M."/>
            <person name="Ushijima N."/>
            <person name="Kawano K."/>
            <person name="Kobayashi E."/>
            <person name="Shiratori Y."/>
            <person name="Masuda Y."/>
            <person name="Senoo K."/>
        </authorList>
    </citation>
    <scope>NUCLEOTIDE SEQUENCE</scope>
    <source>
        <strain evidence="1">W786</strain>
    </source>
</reference>
<gene>
    <name evidence="1" type="ORF">METESE_13860</name>
</gene>
<protein>
    <recommendedName>
        <fullName evidence="3">GDYXXLXY domain-containing protein</fullName>
    </recommendedName>
</protein>
<evidence type="ECO:0000313" key="2">
    <source>
        <dbReference type="Proteomes" id="UP001228113"/>
    </source>
</evidence>
<dbReference type="RefSeq" id="WP_316411410.1">
    <property type="nucleotide sequence ID" value="NZ_AP027081.1"/>
</dbReference>
<dbReference type="EMBL" id="AP027081">
    <property type="protein sequence ID" value="BDU76428.1"/>
    <property type="molecule type" value="Genomic_DNA"/>
</dbReference>
<evidence type="ECO:0000313" key="1">
    <source>
        <dbReference type="EMBL" id="BDU76428.1"/>
    </source>
</evidence>
<name>A0AA48HDT7_9BACT</name>
<dbReference type="AlphaFoldDB" id="A0AA48HDT7"/>
<accession>A0AA48HDT7</accession>
<keyword evidence="2" id="KW-1185">Reference proteome</keyword>
<organism evidence="1 2">
    <name type="scientific">Mesoterricola sediminis</name>
    <dbReference type="NCBI Taxonomy" id="2927980"/>
    <lineage>
        <taxon>Bacteria</taxon>
        <taxon>Pseudomonadati</taxon>
        <taxon>Acidobacteriota</taxon>
        <taxon>Holophagae</taxon>
        <taxon>Holophagales</taxon>
        <taxon>Holophagaceae</taxon>
        <taxon>Mesoterricola</taxon>
    </lineage>
</organism>
<proteinExistence type="predicted"/>